<dbReference type="Pfam" id="PF15919">
    <property type="entry name" value="HicB_lk_antitox"/>
    <property type="match status" value="1"/>
</dbReference>
<dbReference type="Gene3D" id="3.30.160.250">
    <property type="match status" value="1"/>
</dbReference>
<dbReference type="InterPro" id="IPR031807">
    <property type="entry name" value="HicB-like"/>
</dbReference>
<feature type="domain" description="HicB-like antitoxin of toxin-antitoxin system" evidence="1">
    <location>
        <begin position="5"/>
        <end position="105"/>
    </location>
</feature>
<evidence type="ECO:0000313" key="3">
    <source>
        <dbReference type="Proteomes" id="UP000636755"/>
    </source>
</evidence>
<accession>A0ABR7HKZ1</accession>
<organism evidence="2 3">
    <name type="scientific">Ruminococcus intestinalis</name>
    <dbReference type="NCBI Taxonomy" id="2763066"/>
    <lineage>
        <taxon>Bacteria</taxon>
        <taxon>Bacillati</taxon>
        <taxon>Bacillota</taxon>
        <taxon>Clostridia</taxon>
        <taxon>Eubacteriales</taxon>
        <taxon>Oscillospiraceae</taxon>
        <taxon>Ruminococcus</taxon>
    </lineage>
</organism>
<evidence type="ECO:0000313" key="2">
    <source>
        <dbReference type="EMBL" id="MBC5728131.1"/>
    </source>
</evidence>
<protein>
    <submittedName>
        <fullName evidence="2">Type II toxin-antitoxin system HicB family antitoxin</fullName>
    </submittedName>
</protein>
<proteinExistence type="predicted"/>
<gene>
    <name evidence="2" type="ORF">H8R91_06300</name>
</gene>
<dbReference type="Proteomes" id="UP000636755">
    <property type="component" value="Unassembled WGS sequence"/>
</dbReference>
<dbReference type="SUPFAM" id="SSF143100">
    <property type="entry name" value="TTHA1013/TTHA0281-like"/>
    <property type="match status" value="1"/>
</dbReference>
<evidence type="ECO:0000259" key="1">
    <source>
        <dbReference type="Pfam" id="PF15919"/>
    </source>
</evidence>
<name>A0ABR7HKZ1_9FIRM</name>
<sequence length="131" mass="14695">MKNSYPIILTPEKKGFTVFIPDFDINTQGDDLTEAIEMARDAIGLMGIDMEDDGKIIPAASSAQNIKHADGEIISLVDVDFAEYRRRNEMKVVKKNCTLPSWLCYEAEKANINFSQALQAALKRELNIADR</sequence>
<dbReference type="RefSeq" id="WP_186935297.1">
    <property type="nucleotide sequence ID" value="NZ_JACOPS010000002.1"/>
</dbReference>
<keyword evidence="3" id="KW-1185">Reference proteome</keyword>
<comment type="caution">
    <text evidence="2">The sequence shown here is derived from an EMBL/GenBank/DDBJ whole genome shotgun (WGS) entry which is preliminary data.</text>
</comment>
<dbReference type="EMBL" id="JACOPS010000002">
    <property type="protein sequence ID" value="MBC5728131.1"/>
    <property type="molecule type" value="Genomic_DNA"/>
</dbReference>
<dbReference type="InterPro" id="IPR035069">
    <property type="entry name" value="TTHA1013/TTHA0281-like"/>
</dbReference>
<reference evidence="2 3" key="1">
    <citation type="submission" date="2020-08" db="EMBL/GenBank/DDBJ databases">
        <title>Genome public.</title>
        <authorList>
            <person name="Liu C."/>
            <person name="Sun Q."/>
        </authorList>
    </citation>
    <scope>NUCLEOTIDE SEQUENCE [LARGE SCALE GENOMIC DNA]</scope>
    <source>
        <strain evidence="2 3">NSJ-71</strain>
    </source>
</reference>